<sequence>MSKKKQKKTSTSGLSSPSKPSVPPRPHASNKPQYDRAALREDLVLGRFKSFDPDAEAREKQRAAEAAEAAAALAKKRAERLTFTRLITWWASKTIEARKANAPGGKKPQYADIKIPEHWPTPQIPREELQRVKGPRLSRTLYWWLTASKSTPASRTAPSRPPPKYPALQLSPEKPTSLAPLTTTQKAKRARGLYWIAGLGVWAMTSYGAYLYLQYSKAHRIYEQNEREYALGAKSRPEVDTLEVYEGISDRYDAGVRTSERFIGMPLLRRWMLWGLEGDVLEASAGTGRNNPYYNIGRISSITMVDNSPKMLEIAKSDFHKRYPSYGQIAFAAQDASEPISSPSGEGFDRVVQTMGLCSQKSPVDTLRNLERHCKPGGKILLLEHGRSHYAWLNSILDTYVLDHARSWGCFWNRDIGQLLRESGLVVTRISRFHLGTTWLIEASPRPRDAAQVRDETAQPGSLAGDRDCAVKGQPASGAAHATDASESPGGSTAS</sequence>
<feature type="compositionally biased region" description="Polar residues" evidence="1">
    <location>
        <begin position="485"/>
        <end position="495"/>
    </location>
</feature>
<dbReference type="EMBL" id="JAVHNQ010000008">
    <property type="protein sequence ID" value="KAK6340867.1"/>
    <property type="molecule type" value="Genomic_DNA"/>
</dbReference>
<keyword evidence="2" id="KW-0472">Membrane</keyword>
<dbReference type="CDD" id="cd02440">
    <property type="entry name" value="AdoMet_MTases"/>
    <property type="match status" value="1"/>
</dbReference>
<proteinExistence type="predicted"/>
<keyword evidence="4" id="KW-1185">Reference proteome</keyword>
<dbReference type="PANTHER" id="PTHR42912">
    <property type="entry name" value="METHYLTRANSFERASE"/>
    <property type="match status" value="1"/>
</dbReference>
<dbReference type="PANTHER" id="PTHR42912:SF83">
    <property type="entry name" value="METHYLTRANSFERASE TYPE 11 DOMAIN-CONTAINING PROTEIN"/>
    <property type="match status" value="1"/>
</dbReference>
<evidence type="ECO:0000313" key="4">
    <source>
        <dbReference type="Proteomes" id="UP001375240"/>
    </source>
</evidence>
<feature type="transmembrane region" description="Helical" evidence="2">
    <location>
        <begin position="193"/>
        <end position="213"/>
    </location>
</feature>
<dbReference type="Proteomes" id="UP001375240">
    <property type="component" value="Unassembled WGS sequence"/>
</dbReference>
<dbReference type="InterPro" id="IPR050508">
    <property type="entry name" value="Methyltransf_Superfamily"/>
</dbReference>
<comment type="caution">
    <text evidence="3">The sequence shown here is derived from an EMBL/GenBank/DDBJ whole genome shotgun (WGS) entry which is preliminary data.</text>
</comment>
<dbReference type="Pfam" id="PF13489">
    <property type="entry name" value="Methyltransf_23"/>
    <property type="match status" value="1"/>
</dbReference>
<reference evidence="3 4" key="1">
    <citation type="submission" date="2019-10" db="EMBL/GenBank/DDBJ databases">
        <authorList>
            <person name="Palmer J.M."/>
        </authorList>
    </citation>
    <scope>NUCLEOTIDE SEQUENCE [LARGE SCALE GENOMIC DNA]</scope>
    <source>
        <strain evidence="3 4">TWF696</strain>
    </source>
</reference>
<evidence type="ECO:0000256" key="1">
    <source>
        <dbReference type="SAM" id="MobiDB-lite"/>
    </source>
</evidence>
<dbReference type="AlphaFoldDB" id="A0AAV9UHY9"/>
<feature type="compositionally biased region" description="Basic and acidic residues" evidence="1">
    <location>
        <begin position="446"/>
        <end position="457"/>
    </location>
</feature>
<protein>
    <submittedName>
        <fullName evidence="3">Uncharacterized protein</fullName>
    </submittedName>
</protein>
<dbReference type="InterPro" id="IPR029063">
    <property type="entry name" value="SAM-dependent_MTases_sf"/>
</dbReference>
<keyword evidence="2" id="KW-1133">Transmembrane helix</keyword>
<gene>
    <name evidence="3" type="ORF">TWF696_009183</name>
</gene>
<dbReference type="SUPFAM" id="SSF53335">
    <property type="entry name" value="S-adenosyl-L-methionine-dependent methyltransferases"/>
    <property type="match status" value="1"/>
</dbReference>
<dbReference type="GO" id="GO:0008168">
    <property type="term" value="F:methyltransferase activity"/>
    <property type="evidence" value="ECO:0007669"/>
    <property type="project" value="TreeGrafter"/>
</dbReference>
<evidence type="ECO:0000313" key="3">
    <source>
        <dbReference type="EMBL" id="KAK6340867.1"/>
    </source>
</evidence>
<name>A0AAV9UHY9_9PEZI</name>
<feature type="region of interest" description="Disordered" evidence="1">
    <location>
        <begin position="446"/>
        <end position="495"/>
    </location>
</feature>
<keyword evidence="2" id="KW-0812">Transmembrane</keyword>
<accession>A0AAV9UHY9</accession>
<dbReference type="Gene3D" id="3.40.50.150">
    <property type="entry name" value="Vaccinia Virus protein VP39"/>
    <property type="match status" value="1"/>
</dbReference>
<feature type="region of interest" description="Disordered" evidence="1">
    <location>
        <begin position="151"/>
        <end position="178"/>
    </location>
</feature>
<evidence type="ECO:0000256" key="2">
    <source>
        <dbReference type="SAM" id="Phobius"/>
    </source>
</evidence>
<feature type="compositionally biased region" description="Low complexity" evidence="1">
    <location>
        <begin position="9"/>
        <end position="19"/>
    </location>
</feature>
<organism evidence="3 4">
    <name type="scientific">Orbilia brochopaga</name>
    <dbReference type="NCBI Taxonomy" id="3140254"/>
    <lineage>
        <taxon>Eukaryota</taxon>
        <taxon>Fungi</taxon>
        <taxon>Dikarya</taxon>
        <taxon>Ascomycota</taxon>
        <taxon>Pezizomycotina</taxon>
        <taxon>Orbiliomycetes</taxon>
        <taxon>Orbiliales</taxon>
        <taxon>Orbiliaceae</taxon>
        <taxon>Orbilia</taxon>
    </lineage>
</organism>
<feature type="region of interest" description="Disordered" evidence="1">
    <location>
        <begin position="1"/>
        <end position="36"/>
    </location>
</feature>